<dbReference type="Proteomes" id="UP000019335">
    <property type="component" value="Chromosome 7"/>
</dbReference>
<sequence length="140" mass="15100">MSAWWATSLPDTASLPPTFPSWTYPFSSLCPAPSVRPSTLRPLRSLARPKLGPMKTKRGRGRCRCWGGGREGSTEGGREGRWKLARALRDPRRCCEGGERGEGREGRREGGRGGGREGGREGGGAEPVKCFLIGSLCIKG</sequence>
<comment type="caution">
    <text evidence="2">The sequence shown here is derived from an EMBL/GenBank/DDBJ whole genome shotgun (WGS) entry which is preliminary data.</text>
</comment>
<feature type="region of interest" description="Disordered" evidence="1">
    <location>
        <begin position="93"/>
        <end position="127"/>
    </location>
</feature>
<gene>
    <name evidence="2" type="ORF">Naga_101810g1</name>
</gene>
<evidence type="ECO:0000313" key="3">
    <source>
        <dbReference type="Proteomes" id="UP000019335"/>
    </source>
</evidence>
<feature type="compositionally biased region" description="Basic and acidic residues" evidence="1">
    <location>
        <begin position="93"/>
        <end position="120"/>
    </location>
</feature>
<dbReference type="AlphaFoldDB" id="W7TUY8"/>
<proteinExistence type="predicted"/>
<organism evidence="2 3">
    <name type="scientific">Nannochloropsis gaditana</name>
    <dbReference type="NCBI Taxonomy" id="72520"/>
    <lineage>
        <taxon>Eukaryota</taxon>
        <taxon>Sar</taxon>
        <taxon>Stramenopiles</taxon>
        <taxon>Ochrophyta</taxon>
        <taxon>Eustigmatophyceae</taxon>
        <taxon>Eustigmatales</taxon>
        <taxon>Monodopsidaceae</taxon>
        <taxon>Nannochloropsis</taxon>
    </lineage>
</organism>
<name>W7TUY8_9STRA</name>
<keyword evidence="3" id="KW-1185">Reference proteome</keyword>
<feature type="region of interest" description="Disordered" evidence="1">
    <location>
        <begin position="33"/>
        <end position="80"/>
    </location>
</feature>
<evidence type="ECO:0000256" key="1">
    <source>
        <dbReference type="SAM" id="MobiDB-lite"/>
    </source>
</evidence>
<evidence type="ECO:0000313" key="2">
    <source>
        <dbReference type="EMBL" id="EWM27348.1"/>
    </source>
</evidence>
<dbReference type="EMBL" id="AZIL01000490">
    <property type="protein sequence ID" value="EWM27348.1"/>
    <property type="molecule type" value="Genomic_DNA"/>
</dbReference>
<protein>
    <submittedName>
        <fullName evidence="2">Uncharacterized protein</fullName>
    </submittedName>
</protein>
<accession>W7TUY8</accession>
<reference evidence="2 3" key="1">
    <citation type="journal article" date="2014" name="Mol. Plant">
        <title>Chromosome Scale Genome Assembly and Transcriptome Profiling of Nannochloropsis gaditana in Nitrogen Depletion.</title>
        <authorList>
            <person name="Corteggiani Carpinelli E."/>
            <person name="Telatin A."/>
            <person name="Vitulo N."/>
            <person name="Forcato C."/>
            <person name="D'Angelo M."/>
            <person name="Schiavon R."/>
            <person name="Vezzi A."/>
            <person name="Giacometti G.M."/>
            <person name="Morosinotto T."/>
            <person name="Valle G."/>
        </authorList>
    </citation>
    <scope>NUCLEOTIDE SEQUENCE [LARGE SCALE GENOMIC DNA]</scope>
    <source>
        <strain evidence="2 3">B-31</strain>
    </source>
</reference>